<reference evidence="1 2" key="1">
    <citation type="submission" date="2019-09" db="EMBL/GenBank/DDBJ databases">
        <title>Sulfurimonas gotlandica sp. nov., a chemoautotrophic and psychrotolerant epsilonproteobacterium isolated from a pelagic redoxcline, and an emended description of the genus Sulfurimonas.</title>
        <authorList>
            <person name="Wang S."/>
            <person name="Jiang L."/>
            <person name="Shao S."/>
        </authorList>
    </citation>
    <scope>NUCLEOTIDE SEQUENCE [LARGE SCALE GENOMIC DNA]</scope>
    <source>
        <strain evidence="1 2">GYSZ_1</strain>
    </source>
</reference>
<dbReference type="EMBL" id="CP043617">
    <property type="protein sequence ID" value="QFR50496.1"/>
    <property type="molecule type" value="Genomic_DNA"/>
</dbReference>
<proteinExistence type="predicted"/>
<protein>
    <recommendedName>
        <fullName evidence="3">Periplasmic protein</fullName>
    </recommendedName>
</protein>
<accession>A0A5P8P490</accession>
<evidence type="ECO:0000313" key="1">
    <source>
        <dbReference type="EMBL" id="QFR50496.1"/>
    </source>
</evidence>
<sequence length="263" mass="30850">MENISPLIEELDLKIKSLLDESTYKKNQAYINIIFSPKSDFIVNGRIDSVKVVQTLKDNGLLNLYFKKPKELRINFHTSDNPLFFVKIMGDALRNIGYYRYVTKESKLNESGFTWSITLKAEYVTDPQVLQRELYNSGSKIVDVIRHTQTEWTFSVDMRDAFLAVDMLIDGEQVELNRSLYSYWLDVSGIQKLKIESSYRNSWYPYITYFDASLHLLKVVKRDTKRRAMYLNIPQNAKYIKISDIYTLKNIKDSLYLTPIGER</sequence>
<dbReference type="KEGG" id="sulg:FJR48_11050"/>
<name>A0A5P8P490_9BACT</name>
<keyword evidence="2" id="KW-1185">Reference proteome</keyword>
<dbReference type="OrthoDB" id="5338450at2"/>
<dbReference type="AlphaFoldDB" id="A0A5P8P490"/>
<dbReference type="Proteomes" id="UP000326944">
    <property type="component" value="Chromosome"/>
</dbReference>
<organism evidence="1 2">
    <name type="scientific">Sulfurimonas lithotrophica</name>
    <dbReference type="NCBI Taxonomy" id="2590022"/>
    <lineage>
        <taxon>Bacteria</taxon>
        <taxon>Pseudomonadati</taxon>
        <taxon>Campylobacterota</taxon>
        <taxon>Epsilonproteobacteria</taxon>
        <taxon>Campylobacterales</taxon>
        <taxon>Sulfurimonadaceae</taxon>
        <taxon>Sulfurimonas</taxon>
    </lineage>
</organism>
<gene>
    <name evidence="1" type="ORF">FJR48_11050</name>
</gene>
<evidence type="ECO:0000313" key="2">
    <source>
        <dbReference type="Proteomes" id="UP000326944"/>
    </source>
</evidence>
<evidence type="ECO:0008006" key="3">
    <source>
        <dbReference type="Google" id="ProtNLM"/>
    </source>
</evidence>